<dbReference type="PANTHER" id="PTHR24392">
    <property type="entry name" value="ZINC FINGER PROTEIN"/>
    <property type="match status" value="1"/>
</dbReference>
<gene>
    <name evidence="11" type="ORF">HGM15179_017391</name>
</gene>
<dbReference type="PANTHER" id="PTHR24392:SF56">
    <property type="entry name" value="ZINC FINGER PROTEIN 510"/>
    <property type="match status" value="1"/>
</dbReference>
<keyword evidence="12" id="KW-1185">Reference proteome</keyword>
<evidence type="ECO:0000256" key="9">
    <source>
        <dbReference type="SAM" id="MobiDB-lite"/>
    </source>
</evidence>
<comment type="subcellular location">
    <subcellularLocation>
        <location evidence="1">Nucleus</location>
    </subcellularLocation>
</comment>
<dbReference type="Gene3D" id="3.30.160.60">
    <property type="entry name" value="Classic Zinc Finger"/>
    <property type="match status" value="3"/>
</dbReference>
<dbReference type="SMART" id="SM00355">
    <property type="entry name" value="ZnF_C2H2"/>
    <property type="match status" value="3"/>
</dbReference>
<dbReference type="InterPro" id="IPR013087">
    <property type="entry name" value="Znf_C2H2_type"/>
</dbReference>
<dbReference type="FunFam" id="3.30.160.60:FF:000123">
    <property type="entry name" value="transcriptional repressor CTCF isoform X1"/>
    <property type="match status" value="1"/>
</dbReference>
<dbReference type="InterPro" id="IPR036236">
    <property type="entry name" value="Znf_C2H2_sf"/>
</dbReference>
<name>A0A8K1LDE7_9PASS</name>
<feature type="region of interest" description="Disordered" evidence="9">
    <location>
        <begin position="36"/>
        <end position="59"/>
    </location>
</feature>
<keyword evidence="4 8" id="KW-0863">Zinc-finger</keyword>
<dbReference type="PROSITE" id="PS50157">
    <property type="entry name" value="ZINC_FINGER_C2H2_2"/>
    <property type="match status" value="3"/>
</dbReference>
<evidence type="ECO:0000313" key="11">
    <source>
        <dbReference type="EMBL" id="TRZ09707.1"/>
    </source>
</evidence>
<reference evidence="11" key="1">
    <citation type="submission" date="2019-04" db="EMBL/GenBank/DDBJ databases">
        <title>Genome assembly of Zosterops borbonicus 15179.</title>
        <authorList>
            <person name="Leroy T."/>
            <person name="Anselmetti Y."/>
            <person name="Tilak M.-K."/>
            <person name="Nabholz B."/>
        </authorList>
    </citation>
    <scope>NUCLEOTIDE SEQUENCE</scope>
    <source>
        <strain evidence="11">HGM_15179</strain>
        <tissue evidence="11">Muscle</tissue>
    </source>
</reference>
<dbReference type="GO" id="GO:0005634">
    <property type="term" value="C:nucleus"/>
    <property type="evidence" value="ECO:0007669"/>
    <property type="project" value="UniProtKB-SubCell"/>
</dbReference>
<keyword evidence="7" id="KW-0539">Nucleus</keyword>
<evidence type="ECO:0000256" key="6">
    <source>
        <dbReference type="ARBA" id="ARBA00023125"/>
    </source>
</evidence>
<keyword evidence="5" id="KW-0862">Zinc</keyword>
<dbReference type="OrthoDB" id="654211at2759"/>
<evidence type="ECO:0000256" key="1">
    <source>
        <dbReference type="ARBA" id="ARBA00004123"/>
    </source>
</evidence>
<evidence type="ECO:0000256" key="7">
    <source>
        <dbReference type="ARBA" id="ARBA00023242"/>
    </source>
</evidence>
<feature type="domain" description="C2H2-type" evidence="10">
    <location>
        <begin position="155"/>
        <end position="182"/>
    </location>
</feature>
<comment type="caution">
    <text evidence="11">The sequence shown here is derived from an EMBL/GenBank/DDBJ whole genome shotgun (WGS) entry which is preliminary data.</text>
</comment>
<dbReference type="EMBL" id="SWJQ01001009">
    <property type="protein sequence ID" value="TRZ09707.1"/>
    <property type="molecule type" value="Genomic_DNA"/>
</dbReference>
<proteinExistence type="predicted"/>
<protein>
    <recommendedName>
        <fullName evidence="10">C2H2-type domain-containing protein</fullName>
    </recommendedName>
</protein>
<dbReference type="PROSITE" id="PS00028">
    <property type="entry name" value="ZINC_FINGER_C2H2_1"/>
    <property type="match status" value="1"/>
</dbReference>
<organism evidence="11 12">
    <name type="scientific">Zosterops borbonicus</name>
    <dbReference type="NCBI Taxonomy" id="364589"/>
    <lineage>
        <taxon>Eukaryota</taxon>
        <taxon>Metazoa</taxon>
        <taxon>Chordata</taxon>
        <taxon>Craniata</taxon>
        <taxon>Vertebrata</taxon>
        <taxon>Euteleostomi</taxon>
        <taxon>Archelosauria</taxon>
        <taxon>Archosauria</taxon>
        <taxon>Dinosauria</taxon>
        <taxon>Saurischia</taxon>
        <taxon>Theropoda</taxon>
        <taxon>Coelurosauria</taxon>
        <taxon>Aves</taxon>
        <taxon>Neognathae</taxon>
        <taxon>Neoaves</taxon>
        <taxon>Telluraves</taxon>
        <taxon>Australaves</taxon>
        <taxon>Passeriformes</taxon>
        <taxon>Sylvioidea</taxon>
        <taxon>Zosteropidae</taxon>
        <taxon>Zosterops</taxon>
    </lineage>
</organism>
<dbReference type="FunFam" id="3.30.160.60:FF:000446">
    <property type="entry name" value="Zinc finger protein"/>
    <property type="match status" value="1"/>
</dbReference>
<dbReference type="GO" id="GO:0008270">
    <property type="term" value="F:zinc ion binding"/>
    <property type="evidence" value="ECO:0007669"/>
    <property type="project" value="UniProtKB-KW"/>
</dbReference>
<accession>A0A8K1LDE7</accession>
<evidence type="ECO:0000259" key="10">
    <source>
        <dbReference type="PROSITE" id="PS50157"/>
    </source>
</evidence>
<evidence type="ECO:0000256" key="5">
    <source>
        <dbReference type="ARBA" id="ARBA00022833"/>
    </source>
</evidence>
<dbReference type="SUPFAM" id="SSF57667">
    <property type="entry name" value="beta-beta-alpha zinc fingers"/>
    <property type="match status" value="2"/>
</dbReference>
<dbReference type="Proteomes" id="UP000796761">
    <property type="component" value="Unassembled WGS sequence"/>
</dbReference>
<evidence type="ECO:0000256" key="8">
    <source>
        <dbReference type="PROSITE-ProRule" id="PRU00042"/>
    </source>
</evidence>
<evidence type="ECO:0000313" key="12">
    <source>
        <dbReference type="Proteomes" id="UP000796761"/>
    </source>
</evidence>
<keyword evidence="3" id="KW-0677">Repeat</keyword>
<sequence>MSVGLLTAGHGVVGSYRVPQADTLVGKNGIPANALSDDDCSSGYQQLSVESDPEERSEPGPTAVPCCQCGLQLAASLGQSCLQCASAEGGRSQHIIYSCQLCPFASHYFGHLKCHMKMHTGEKPYKYQLCDYASANLASLKQHQHMHTHTGEKPYKCSLCSYSCNQSMDLKRHILQHMGEKPF</sequence>
<feature type="domain" description="C2H2-type" evidence="10">
    <location>
        <begin position="97"/>
        <end position="124"/>
    </location>
</feature>
<feature type="domain" description="C2H2-type" evidence="10">
    <location>
        <begin position="125"/>
        <end position="154"/>
    </location>
</feature>
<dbReference type="GO" id="GO:0003677">
    <property type="term" value="F:DNA binding"/>
    <property type="evidence" value="ECO:0007669"/>
    <property type="project" value="UniProtKB-KW"/>
</dbReference>
<evidence type="ECO:0000256" key="2">
    <source>
        <dbReference type="ARBA" id="ARBA00022723"/>
    </source>
</evidence>
<dbReference type="AlphaFoldDB" id="A0A8K1LDE7"/>
<keyword evidence="2" id="KW-0479">Metal-binding</keyword>
<evidence type="ECO:0000256" key="3">
    <source>
        <dbReference type="ARBA" id="ARBA00022737"/>
    </source>
</evidence>
<evidence type="ECO:0000256" key="4">
    <source>
        <dbReference type="ARBA" id="ARBA00022771"/>
    </source>
</evidence>
<keyword evidence="6" id="KW-0238">DNA-binding</keyword>